<accession>A0A8E2E3D5</accession>
<sequence length="181" mass="20302">MVDPLGAAVGLTSLVIQVHDADLHVIATDEGISHTILMWMVHASLLPPKADLALVLRKWLDVLVKAGINLEEYGQQELDLHDDGDCSWEIMVDLGSRWQSLRYCKMEVLSLRIGEKPEDWHVAWDLVAWDVPKETQDKKDVDRRGGVGSVESDEEEEEEITESDGEQESSNSCHMPGGWID</sequence>
<keyword evidence="3" id="KW-1185">Reference proteome</keyword>
<dbReference type="OrthoDB" id="3200163at2759"/>
<organism evidence="2 3">
    <name type="scientific">Lepidopterella palustris CBS 459.81</name>
    <dbReference type="NCBI Taxonomy" id="1314670"/>
    <lineage>
        <taxon>Eukaryota</taxon>
        <taxon>Fungi</taxon>
        <taxon>Dikarya</taxon>
        <taxon>Ascomycota</taxon>
        <taxon>Pezizomycotina</taxon>
        <taxon>Dothideomycetes</taxon>
        <taxon>Pleosporomycetidae</taxon>
        <taxon>Mytilinidiales</taxon>
        <taxon>Argynnaceae</taxon>
        <taxon>Lepidopterella</taxon>
    </lineage>
</organism>
<dbReference type="EMBL" id="KV745190">
    <property type="protein sequence ID" value="OCK76672.1"/>
    <property type="molecule type" value="Genomic_DNA"/>
</dbReference>
<reference evidence="2 3" key="1">
    <citation type="journal article" date="2016" name="Nat. Commun.">
        <title>Ectomycorrhizal ecology is imprinted in the genome of the dominant symbiotic fungus Cenococcum geophilum.</title>
        <authorList>
            <consortium name="DOE Joint Genome Institute"/>
            <person name="Peter M."/>
            <person name="Kohler A."/>
            <person name="Ohm R.A."/>
            <person name="Kuo A."/>
            <person name="Krutzmann J."/>
            <person name="Morin E."/>
            <person name="Arend M."/>
            <person name="Barry K.W."/>
            <person name="Binder M."/>
            <person name="Choi C."/>
            <person name="Clum A."/>
            <person name="Copeland A."/>
            <person name="Grisel N."/>
            <person name="Haridas S."/>
            <person name="Kipfer T."/>
            <person name="LaButti K."/>
            <person name="Lindquist E."/>
            <person name="Lipzen A."/>
            <person name="Maire R."/>
            <person name="Meier B."/>
            <person name="Mihaltcheva S."/>
            <person name="Molinier V."/>
            <person name="Murat C."/>
            <person name="Poggeler S."/>
            <person name="Quandt C.A."/>
            <person name="Sperisen C."/>
            <person name="Tritt A."/>
            <person name="Tisserant E."/>
            <person name="Crous P.W."/>
            <person name="Henrissat B."/>
            <person name="Nehls U."/>
            <person name="Egli S."/>
            <person name="Spatafora J.W."/>
            <person name="Grigoriev I.V."/>
            <person name="Martin F.M."/>
        </authorList>
    </citation>
    <scope>NUCLEOTIDE SEQUENCE [LARGE SCALE GENOMIC DNA]</scope>
    <source>
        <strain evidence="2 3">CBS 459.81</strain>
    </source>
</reference>
<proteinExistence type="predicted"/>
<evidence type="ECO:0000313" key="3">
    <source>
        <dbReference type="Proteomes" id="UP000250266"/>
    </source>
</evidence>
<dbReference type="AlphaFoldDB" id="A0A8E2E3D5"/>
<name>A0A8E2E3D5_9PEZI</name>
<feature type="region of interest" description="Disordered" evidence="1">
    <location>
        <begin position="135"/>
        <end position="181"/>
    </location>
</feature>
<evidence type="ECO:0000256" key="1">
    <source>
        <dbReference type="SAM" id="MobiDB-lite"/>
    </source>
</evidence>
<feature type="compositionally biased region" description="Basic and acidic residues" evidence="1">
    <location>
        <begin position="135"/>
        <end position="145"/>
    </location>
</feature>
<evidence type="ECO:0000313" key="2">
    <source>
        <dbReference type="EMBL" id="OCK76672.1"/>
    </source>
</evidence>
<gene>
    <name evidence="2" type="ORF">K432DRAFT_428552</name>
</gene>
<dbReference type="Proteomes" id="UP000250266">
    <property type="component" value="Unassembled WGS sequence"/>
</dbReference>
<feature type="compositionally biased region" description="Acidic residues" evidence="1">
    <location>
        <begin position="151"/>
        <end position="167"/>
    </location>
</feature>
<protein>
    <submittedName>
        <fullName evidence="2">Uncharacterized protein</fullName>
    </submittedName>
</protein>